<dbReference type="Proteomes" id="UP000198844">
    <property type="component" value="Unassembled WGS sequence"/>
</dbReference>
<evidence type="ECO:0000256" key="8">
    <source>
        <dbReference type="PIRSR" id="PIRSR602481-2"/>
    </source>
</evidence>
<evidence type="ECO:0000256" key="5">
    <source>
        <dbReference type="ARBA" id="ARBA00023125"/>
    </source>
</evidence>
<evidence type="ECO:0000256" key="4">
    <source>
        <dbReference type="ARBA" id="ARBA00023015"/>
    </source>
</evidence>
<name>A0A1I7B7D3_9BURK</name>
<keyword evidence="8" id="KW-0408">Iron</keyword>
<dbReference type="InterPro" id="IPR002481">
    <property type="entry name" value="FUR"/>
</dbReference>
<dbReference type="GO" id="GO:0008270">
    <property type="term" value="F:zinc ion binding"/>
    <property type="evidence" value="ECO:0007669"/>
    <property type="project" value="TreeGrafter"/>
</dbReference>
<keyword evidence="6" id="KW-0804">Transcription</keyword>
<keyword evidence="3 7" id="KW-0862">Zinc</keyword>
<reference evidence="9 10" key="1">
    <citation type="submission" date="2016-10" db="EMBL/GenBank/DDBJ databases">
        <authorList>
            <person name="de Groot N.N."/>
        </authorList>
    </citation>
    <scope>NUCLEOTIDE SEQUENCE [LARGE SCALE GENOMIC DNA]</scope>
    <source>
        <strain evidence="9 10">LMG 27731</strain>
    </source>
</reference>
<evidence type="ECO:0000256" key="1">
    <source>
        <dbReference type="ARBA" id="ARBA00007957"/>
    </source>
</evidence>
<keyword evidence="7" id="KW-0479">Metal-binding</keyword>
<dbReference type="Gene3D" id="1.10.10.10">
    <property type="entry name" value="Winged helix-like DNA-binding domain superfamily/Winged helix DNA-binding domain"/>
    <property type="match status" value="1"/>
</dbReference>
<evidence type="ECO:0000256" key="6">
    <source>
        <dbReference type="ARBA" id="ARBA00023163"/>
    </source>
</evidence>
<dbReference type="SUPFAM" id="SSF46785">
    <property type="entry name" value="Winged helix' DNA-binding domain"/>
    <property type="match status" value="1"/>
</dbReference>
<feature type="binding site" evidence="8">
    <location>
        <position position="96"/>
    </location>
    <ligand>
        <name>Fe cation</name>
        <dbReference type="ChEBI" id="CHEBI:24875"/>
    </ligand>
</feature>
<sequence>MTAADTGTALDTLERRCAAAGHRLTPLRRQVLSLLLRRNGRATAYEIINDLPSVGRRPSPPSVYRALEFLMKIGFVNRVAATSTFFVSVTDGPRRHTVLLVCAACGATEALEDEGLERALSQAAGSAHYEVDGGQTEVNGICGACQRGLAPA</sequence>
<evidence type="ECO:0000313" key="9">
    <source>
        <dbReference type="EMBL" id="SFT83123.1"/>
    </source>
</evidence>
<dbReference type="Pfam" id="PF01475">
    <property type="entry name" value="FUR"/>
    <property type="match status" value="1"/>
</dbReference>
<dbReference type="GO" id="GO:0045892">
    <property type="term" value="P:negative regulation of DNA-templated transcription"/>
    <property type="evidence" value="ECO:0007669"/>
    <property type="project" value="TreeGrafter"/>
</dbReference>
<dbReference type="AlphaFoldDB" id="A0A1I7B7D3"/>
<evidence type="ECO:0000313" key="10">
    <source>
        <dbReference type="Proteomes" id="UP000198844"/>
    </source>
</evidence>
<protein>
    <submittedName>
        <fullName evidence="9">Fur family transcriptional regulator, zinc uptake regulator</fullName>
    </submittedName>
</protein>
<evidence type="ECO:0000256" key="3">
    <source>
        <dbReference type="ARBA" id="ARBA00022833"/>
    </source>
</evidence>
<organism evidence="9 10">
    <name type="scientific">Paraburkholderia aspalathi</name>
    <dbReference type="NCBI Taxonomy" id="1324617"/>
    <lineage>
        <taxon>Bacteria</taxon>
        <taxon>Pseudomonadati</taxon>
        <taxon>Pseudomonadota</taxon>
        <taxon>Betaproteobacteria</taxon>
        <taxon>Burkholderiales</taxon>
        <taxon>Burkholderiaceae</taxon>
        <taxon>Paraburkholderia</taxon>
    </lineage>
</organism>
<feature type="binding site" evidence="7">
    <location>
        <position position="142"/>
    </location>
    <ligand>
        <name>Zn(2+)</name>
        <dbReference type="ChEBI" id="CHEBI:29105"/>
    </ligand>
</feature>
<gene>
    <name evidence="9" type="ORF">SAMN05192563_1004246</name>
</gene>
<dbReference type="InterPro" id="IPR036388">
    <property type="entry name" value="WH-like_DNA-bd_sf"/>
</dbReference>
<accession>A0A1I7B7D3</accession>
<feature type="binding site" evidence="7">
    <location>
        <position position="102"/>
    </location>
    <ligand>
        <name>Zn(2+)</name>
        <dbReference type="ChEBI" id="CHEBI:29105"/>
    </ligand>
</feature>
<dbReference type="Gene3D" id="3.30.1490.190">
    <property type="match status" value="1"/>
</dbReference>
<dbReference type="GO" id="GO:0005829">
    <property type="term" value="C:cytosol"/>
    <property type="evidence" value="ECO:0007669"/>
    <property type="project" value="TreeGrafter"/>
</dbReference>
<comment type="cofactor">
    <cofactor evidence="8">
        <name>Mn(2+)</name>
        <dbReference type="ChEBI" id="CHEBI:29035"/>
    </cofactor>
    <cofactor evidence="8">
        <name>Fe(2+)</name>
        <dbReference type="ChEBI" id="CHEBI:29033"/>
    </cofactor>
    <text evidence="8">Binds 1 Mn(2+) or Fe(2+) ion per subunit.</text>
</comment>
<dbReference type="InterPro" id="IPR043135">
    <property type="entry name" value="Fur_C"/>
</dbReference>
<dbReference type="GO" id="GO:1900376">
    <property type="term" value="P:regulation of secondary metabolite biosynthetic process"/>
    <property type="evidence" value="ECO:0007669"/>
    <property type="project" value="TreeGrafter"/>
</dbReference>
<feature type="binding site" evidence="8">
    <location>
        <position position="117"/>
    </location>
    <ligand>
        <name>Fe cation</name>
        <dbReference type="ChEBI" id="CHEBI:24875"/>
    </ligand>
</feature>
<comment type="cofactor">
    <cofactor evidence="7">
        <name>Zn(2+)</name>
        <dbReference type="ChEBI" id="CHEBI:29105"/>
    </cofactor>
    <text evidence="7">Binds 1 zinc ion per subunit.</text>
</comment>
<dbReference type="GO" id="GO:0000976">
    <property type="term" value="F:transcription cis-regulatory region binding"/>
    <property type="evidence" value="ECO:0007669"/>
    <property type="project" value="TreeGrafter"/>
</dbReference>
<proteinExistence type="inferred from homology"/>
<evidence type="ECO:0000256" key="7">
    <source>
        <dbReference type="PIRSR" id="PIRSR602481-1"/>
    </source>
</evidence>
<feature type="binding site" evidence="7">
    <location>
        <position position="105"/>
    </location>
    <ligand>
        <name>Zn(2+)</name>
        <dbReference type="ChEBI" id="CHEBI:29105"/>
    </ligand>
</feature>
<evidence type="ECO:0000256" key="2">
    <source>
        <dbReference type="ARBA" id="ARBA00022491"/>
    </source>
</evidence>
<dbReference type="OrthoDB" id="9801127at2"/>
<comment type="similarity">
    <text evidence="1">Belongs to the Fur family.</text>
</comment>
<dbReference type="RefSeq" id="WP_093633858.1">
    <property type="nucleotide sequence ID" value="NZ_FPBH01000004.1"/>
</dbReference>
<keyword evidence="5" id="KW-0238">DNA-binding</keyword>
<feature type="binding site" evidence="7">
    <location>
        <position position="145"/>
    </location>
    <ligand>
        <name>Zn(2+)</name>
        <dbReference type="ChEBI" id="CHEBI:29105"/>
    </ligand>
</feature>
<keyword evidence="2" id="KW-0678">Repressor</keyword>
<dbReference type="EMBL" id="FPBH01000004">
    <property type="protein sequence ID" value="SFT83123.1"/>
    <property type="molecule type" value="Genomic_DNA"/>
</dbReference>
<keyword evidence="4" id="KW-0805">Transcription regulation</keyword>
<dbReference type="GO" id="GO:0003700">
    <property type="term" value="F:DNA-binding transcription factor activity"/>
    <property type="evidence" value="ECO:0007669"/>
    <property type="project" value="InterPro"/>
</dbReference>
<dbReference type="PANTHER" id="PTHR33202">
    <property type="entry name" value="ZINC UPTAKE REGULATION PROTEIN"/>
    <property type="match status" value="1"/>
</dbReference>
<dbReference type="InterPro" id="IPR036390">
    <property type="entry name" value="WH_DNA-bd_sf"/>
</dbReference>
<dbReference type="PANTHER" id="PTHR33202:SF6">
    <property type="entry name" value="ZINC UPTAKE REGULATION PROTEIN"/>
    <property type="match status" value="1"/>
</dbReference>